<dbReference type="Pfam" id="PF00989">
    <property type="entry name" value="PAS"/>
    <property type="match status" value="1"/>
</dbReference>
<keyword evidence="3" id="KW-1185">Reference proteome</keyword>
<dbReference type="SUPFAM" id="SSF55785">
    <property type="entry name" value="PYP-like sensor domain (PAS domain)"/>
    <property type="match status" value="1"/>
</dbReference>
<dbReference type="NCBIfam" id="TIGR00229">
    <property type="entry name" value="sensory_box"/>
    <property type="match status" value="1"/>
</dbReference>
<sequence length="115" mass="13004">MTTHRTKSTQREIKLAAGDELISNTDKRGVMTYVNQTFIDISGYSELELIGHSHNIVRHRDMPTASFKELWNKLNAGQSWQVTNENLQAVHTVDSSVLELKVNANKAKSMRDTFG</sequence>
<dbReference type="InterPro" id="IPR000014">
    <property type="entry name" value="PAS"/>
</dbReference>
<dbReference type="PROSITE" id="PS50112">
    <property type="entry name" value="PAS"/>
    <property type="match status" value="1"/>
</dbReference>
<gene>
    <name evidence="2" type="ORF">FM038_018305</name>
</gene>
<evidence type="ECO:0000259" key="1">
    <source>
        <dbReference type="PROSITE" id="PS50112"/>
    </source>
</evidence>
<organism evidence="2 3">
    <name type="scientific">Shewanella eurypsychrophilus</name>
    <dbReference type="NCBI Taxonomy" id="2593656"/>
    <lineage>
        <taxon>Bacteria</taxon>
        <taxon>Pseudomonadati</taxon>
        <taxon>Pseudomonadota</taxon>
        <taxon>Gammaproteobacteria</taxon>
        <taxon>Alteromonadales</taxon>
        <taxon>Shewanellaceae</taxon>
        <taxon>Shewanella</taxon>
    </lineage>
</organism>
<dbReference type="RefSeq" id="WP_142874759.1">
    <property type="nucleotide sequence ID" value="NZ_CP045503.2"/>
</dbReference>
<reference evidence="2" key="1">
    <citation type="submission" date="2021-07" db="EMBL/GenBank/DDBJ databases">
        <title>Shewanella sp. YLB-07 whole genome sequence.</title>
        <authorList>
            <person name="Yu L."/>
        </authorList>
    </citation>
    <scope>NUCLEOTIDE SEQUENCE</scope>
    <source>
        <strain evidence="2">YLB-08</strain>
    </source>
</reference>
<name>A0ABX6VC67_9GAMM</name>
<protein>
    <submittedName>
        <fullName evidence="2">PAS domain S-box protein</fullName>
    </submittedName>
</protein>
<accession>A0ABX6VC67</accession>
<feature type="domain" description="PAS" evidence="1">
    <location>
        <begin position="26"/>
        <end position="53"/>
    </location>
</feature>
<dbReference type="Proteomes" id="UP000316416">
    <property type="component" value="Chromosome"/>
</dbReference>
<dbReference type="InterPro" id="IPR035965">
    <property type="entry name" value="PAS-like_dom_sf"/>
</dbReference>
<dbReference type="EMBL" id="CP045503">
    <property type="protein sequence ID" value="QPG59135.1"/>
    <property type="molecule type" value="Genomic_DNA"/>
</dbReference>
<dbReference type="CDD" id="cd00130">
    <property type="entry name" value="PAS"/>
    <property type="match status" value="1"/>
</dbReference>
<dbReference type="InterPro" id="IPR013767">
    <property type="entry name" value="PAS_fold"/>
</dbReference>
<evidence type="ECO:0000313" key="2">
    <source>
        <dbReference type="EMBL" id="QPG59135.1"/>
    </source>
</evidence>
<proteinExistence type="predicted"/>
<dbReference type="Gene3D" id="3.30.450.20">
    <property type="entry name" value="PAS domain"/>
    <property type="match status" value="1"/>
</dbReference>
<evidence type="ECO:0000313" key="3">
    <source>
        <dbReference type="Proteomes" id="UP000316416"/>
    </source>
</evidence>